<keyword evidence="3" id="KW-1185">Reference proteome</keyword>
<dbReference type="InterPro" id="IPR053083">
    <property type="entry name" value="TF_kinase-domain_protein"/>
</dbReference>
<dbReference type="PANTHER" id="PTHR44305">
    <property type="entry name" value="SI:DKEY-192D15.2-RELATED"/>
    <property type="match status" value="1"/>
</dbReference>
<dbReference type="Pfam" id="PF00069">
    <property type="entry name" value="Pkinase"/>
    <property type="match status" value="1"/>
</dbReference>
<evidence type="ECO:0000313" key="3">
    <source>
        <dbReference type="Proteomes" id="UP001056384"/>
    </source>
</evidence>
<dbReference type="PANTHER" id="PTHR44305:SF24">
    <property type="entry name" value="TYROSINE-PROTEIN KINASE C03B1.5-RELATED"/>
    <property type="match status" value="1"/>
</dbReference>
<evidence type="ECO:0000259" key="1">
    <source>
        <dbReference type="SMART" id="SM00220"/>
    </source>
</evidence>
<dbReference type="Gene3D" id="1.10.510.10">
    <property type="entry name" value="Transferase(Phosphotransferase) domain 1"/>
    <property type="match status" value="1"/>
</dbReference>
<keyword evidence="2" id="KW-0418">Kinase</keyword>
<dbReference type="InterPro" id="IPR000719">
    <property type="entry name" value="Prot_kinase_dom"/>
</dbReference>
<reference evidence="2" key="1">
    <citation type="submission" date="2022-06" db="EMBL/GenBank/DDBJ databases">
        <title>Complete genome sequences of two strains of the flax pathogen Septoria linicola.</title>
        <authorList>
            <person name="Lapalu N."/>
            <person name="Simon A."/>
            <person name="Demenou B."/>
            <person name="Paumier D."/>
            <person name="Guillot M.-P."/>
            <person name="Gout L."/>
            <person name="Valade R."/>
        </authorList>
    </citation>
    <scope>NUCLEOTIDE SEQUENCE</scope>
    <source>
        <strain evidence="2">SE15195</strain>
    </source>
</reference>
<dbReference type="EMBL" id="CP099419">
    <property type="protein sequence ID" value="USW50400.1"/>
    <property type="molecule type" value="Genomic_DNA"/>
</dbReference>
<dbReference type="Proteomes" id="UP001056384">
    <property type="component" value="Chromosome 2"/>
</dbReference>
<sequence length="562" mass="63905">MADIDRTAFTEHVQRALRHASNPANRRAAWTAAARDVWNGAPVEDKRLFAEVLHKLNRSAELVKEAEDILLYTINEVGRYQDTVPFLIAGPYATLDPSSKQNLASWKVALDLLLARLDEHALVFPALSNQYNQHQLGKFCDGQANADFAALNKRRNEILSLRTPIDAYCARYHVGLNKTTRFVKARNLAPNKQSRALFLWLVVDEHGNVLDRFVEKIHHVNRPQYDAAKYWKGVGVTPLEKSLQNKCWTASPENFVKIRDSRVITAPDQYRIQYFIEYCPFGDLLDLLGEKIVGGQKPFPEPLLWTLFQKLAEQCLIMQRGSIDAATAPPDWRGIAHRDIKPDNIFLDLPTQSFFNKYPTPKMADFGLAIETSTLTAENNGRLAGTKGYRAPEQMREIQPLGSTEPLMLSSYTNVFAIGIVLLELMNVERVEQKHYPWGPEPHFTNFRADTNHSRSLRDLVMRCLEYEPLARITAEDLLRDIRNAMSSDTLVKAKIAAYCTQAAAGNQPDDPAEWQVQMGREKYKVMMARGPADDVNVAGSWAWIMREIRRFGNTFARTVFE</sequence>
<gene>
    <name evidence="2" type="ORF">Slin15195_G037190</name>
</gene>
<protein>
    <submittedName>
        <fullName evidence="2">Serine/threonine-protein kinase, active</fullName>
    </submittedName>
</protein>
<dbReference type="InterPro" id="IPR011009">
    <property type="entry name" value="Kinase-like_dom_sf"/>
</dbReference>
<dbReference type="GO" id="GO:0004672">
    <property type="term" value="F:protein kinase activity"/>
    <property type="evidence" value="ECO:0007669"/>
    <property type="project" value="InterPro"/>
</dbReference>
<dbReference type="GO" id="GO:0005524">
    <property type="term" value="F:ATP binding"/>
    <property type="evidence" value="ECO:0007669"/>
    <property type="project" value="InterPro"/>
</dbReference>
<accession>A0A9Q9EGV9</accession>
<feature type="domain" description="Protein kinase" evidence="1">
    <location>
        <begin position="208"/>
        <end position="491"/>
    </location>
</feature>
<proteinExistence type="predicted"/>
<name>A0A9Q9EGV9_9PEZI</name>
<dbReference type="InterPro" id="IPR008271">
    <property type="entry name" value="Ser/Thr_kinase_AS"/>
</dbReference>
<dbReference type="SMART" id="SM00220">
    <property type="entry name" value="S_TKc"/>
    <property type="match status" value="1"/>
</dbReference>
<keyword evidence="2" id="KW-0808">Transferase</keyword>
<dbReference type="PROSITE" id="PS00108">
    <property type="entry name" value="PROTEIN_KINASE_ST"/>
    <property type="match status" value="1"/>
</dbReference>
<dbReference type="AlphaFoldDB" id="A0A9Q9EGV9"/>
<dbReference type="SUPFAM" id="SSF56112">
    <property type="entry name" value="Protein kinase-like (PK-like)"/>
    <property type="match status" value="1"/>
</dbReference>
<dbReference type="OrthoDB" id="310217at2759"/>
<evidence type="ECO:0000313" key="2">
    <source>
        <dbReference type="EMBL" id="USW50400.1"/>
    </source>
</evidence>
<organism evidence="2 3">
    <name type="scientific">Septoria linicola</name>
    <dbReference type="NCBI Taxonomy" id="215465"/>
    <lineage>
        <taxon>Eukaryota</taxon>
        <taxon>Fungi</taxon>
        <taxon>Dikarya</taxon>
        <taxon>Ascomycota</taxon>
        <taxon>Pezizomycotina</taxon>
        <taxon>Dothideomycetes</taxon>
        <taxon>Dothideomycetidae</taxon>
        <taxon>Mycosphaerellales</taxon>
        <taxon>Mycosphaerellaceae</taxon>
        <taxon>Septoria</taxon>
    </lineage>
</organism>